<evidence type="ECO:0000313" key="10">
    <source>
        <dbReference type="Proteomes" id="UP000035579"/>
    </source>
</evidence>
<dbReference type="InterPro" id="IPR013783">
    <property type="entry name" value="Ig-like_fold"/>
</dbReference>
<sequence>MTGLRWACIAACLLTVVGTSCKPQEPSKLAVRAYLEFGASAVGVSRVRTVVLANEGGAPLTIHGVTATGASVEVSPLGPFELEAGATRELEVRFTPDMEGVVRGELEVRSDASNVAPSGVVRLKVAGVGVKSLVQVQTESLDFGARLLGESRELKIQVNNPMKMDSPVGLELTGVDADQFTSSETRTALMLKPGEVRQLPVRFEPKRLGEAHAIARVAVCPTCEPVDVPLSGKSLDRWLEVTPARLDFGHVARGAFSELRMTVRNLSSEPMVYGGVKLLDNESGAFRVAREPTLPAGMIAPGVAVEVWVAFMPTTTGPVREARLELDVDHGGSTPKMGMQLPLTGEGGASCLVSEPHPLDFGTVAENWRVSRMVYLTNQCGTGVLLRNLKLEAQRGGDFNLEPEHASLSIPAGHTTSVPITFQPRISGTSEARLTFELQTGHTTSTEGVRVLGTGQPLPACQYELEPATMDFGQVPVGAEVTLGVAVRNLGTSNCHLMGPRLASGGSPSFSMNEATTVLAPGKRAMLHVRFKPDSQGEFIGQAEVWLNHPSAGHLRVPLHGRGVQGCFFVLPTTLDFGVTRLSCGSPERELIVHNRCSTPTTLTGLRLEGDAADFQVTHGFHFPAIFPAYSESRLKVAYAPRSSAESSAALRFDLGTSTAYTVGMVGKGQLESEQTDSFIQHSANKVDVLFVVDNSGSMMDEQEMLGANFSAFIGSAFPRGVDFHIAVTTTGLEKSSGGWAVCPGSAEGGENGRFFPVDNSSPRLITRSTPEAAAVFARNTHVGVCHWNEQGLEAMYRALSDPLVFVTDDPRTPLPMDGNAGFLREDARLAVIVVSDEEDFSLQPAATYETFLLGLKGGDRSQVIFSAIVGPEDLTTCPRASSTGSRYIQLARSTGGVVESICTPDWAASLERISESTLGPNRSFPLSEVPSDTSLLQVRVDGVEAKSGWTYDPAANTVRFEKEAAPPPGASVRVTYPVGC</sequence>
<dbReference type="Pfam" id="PF22544">
    <property type="entry name" value="HYDIN_VesB_CFA65-like_Ig"/>
    <property type="match status" value="1"/>
</dbReference>
<keyword evidence="3" id="KW-0963">Cytoplasm</keyword>
<reference evidence="9 11" key="2">
    <citation type="submission" date="2018-08" db="EMBL/GenBank/DDBJ databases">
        <title>Genomic Encyclopedia of Archaeal and Bacterial Type Strains, Phase II (KMG-II): from individual species to whole genera.</title>
        <authorList>
            <person name="Goeker M."/>
        </authorList>
    </citation>
    <scope>NUCLEOTIDE SEQUENCE [LARGE SCALE GENOMIC DNA]</scope>
    <source>
        <strain evidence="9 11">DSM 2261</strain>
    </source>
</reference>
<keyword evidence="11" id="KW-1185">Reference proteome</keyword>
<protein>
    <submittedName>
        <fullName evidence="9">Flagellar associated PapD-like protein</fullName>
    </submittedName>
    <submittedName>
        <fullName evidence="8">Lipoprotein</fullName>
    </submittedName>
</protein>
<evidence type="ECO:0000313" key="11">
    <source>
        <dbReference type="Proteomes" id="UP000256345"/>
    </source>
</evidence>
<dbReference type="InterPro" id="IPR031549">
    <property type="entry name" value="ASH"/>
</dbReference>
<dbReference type="PROSITE" id="PS51257">
    <property type="entry name" value="PROKAR_LIPOPROTEIN"/>
    <property type="match status" value="1"/>
</dbReference>
<dbReference type="KEGG" id="age:AA314_06335"/>
<dbReference type="Pfam" id="PF15780">
    <property type="entry name" value="ASH"/>
    <property type="match status" value="1"/>
</dbReference>
<dbReference type="Pfam" id="PF14874">
    <property type="entry name" value="PapD-like"/>
    <property type="match status" value="1"/>
</dbReference>
<feature type="domain" description="Abnormal spindle-like microcephaly-associated protein ASH" evidence="6">
    <location>
        <begin position="30"/>
        <end position="112"/>
    </location>
</feature>
<accession>A0AAC8QC66</accession>
<evidence type="ECO:0000256" key="4">
    <source>
        <dbReference type="ARBA" id="ARBA00023069"/>
    </source>
</evidence>
<evidence type="ECO:0000259" key="7">
    <source>
        <dbReference type="Pfam" id="PF22544"/>
    </source>
</evidence>
<dbReference type="PANTHER" id="PTHR23053">
    <property type="entry name" value="DLEC1 DELETED IN LUNG AND ESOPHAGEAL CANCER 1"/>
    <property type="match status" value="1"/>
</dbReference>
<dbReference type="EMBL" id="QUMU01000001">
    <property type="protein sequence ID" value="REG37233.1"/>
    <property type="molecule type" value="Genomic_DNA"/>
</dbReference>
<dbReference type="RefSeq" id="WP_047858448.1">
    <property type="nucleotide sequence ID" value="NZ_CP011509.1"/>
</dbReference>
<dbReference type="AlphaFoldDB" id="A0AAC8QC66"/>
<dbReference type="InterPro" id="IPR033305">
    <property type="entry name" value="Hydin-like"/>
</dbReference>
<dbReference type="Proteomes" id="UP000256345">
    <property type="component" value="Unassembled WGS sequence"/>
</dbReference>
<organism evidence="8 10">
    <name type="scientific">Archangium gephyra</name>
    <dbReference type="NCBI Taxonomy" id="48"/>
    <lineage>
        <taxon>Bacteria</taxon>
        <taxon>Pseudomonadati</taxon>
        <taxon>Myxococcota</taxon>
        <taxon>Myxococcia</taxon>
        <taxon>Myxococcales</taxon>
        <taxon>Cystobacterineae</taxon>
        <taxon>Archangiaceae</taxon>
        <taxon>Archangium</taxon>
    </lineage>
</organism>
<gene>
    <name evidence="8" type="ORF">AA314_06335</name>
    <name evidence="9" type="ORF">ATI61_101213</name>
</gene>
<feature type="domain" description="HYDIN/VesB/CFA65-like Ig-like" evidence="7">
    <location>
        <begin position="464"/>
        <end position="555"/>
    </location>
</feature>
<dbReference type="Proteomes" id="UP000035579">
    <property type="component" value="Chromosome"/>
</dbReference>
<reference evidence="8 10" key="1">
    <citation type="submission" date="2015-05" db="EMBL/GenBank/DDBJ databases">
        <title>Genome assembly of Archangium gephyra DSM 2261.</title>
        <authorList>
            <person name="Sharma G."/>
            <person name="Subramanian S."/>
        </authorList>
    </citation>
    <scope>NUCLEOTIDE SEQUENCE [LARGE SCALE GENOMIC DNA]</scope>
    <source>
        <strain evidence="8 10">DSM 2261</strain>
    </source>
</reference>
<evidence type="ECO:0000313" key="8">
    <source>
        <dbReference type="EMBL" id="AKJ04709.1"/>
    </source>
</evidence>
<keyword evidence="5" id="KW-0966">Cell projection</keyword>
<proteinExistence type="predicted"/>
<keyword evidence="8" id="KW-0449">Lipoprotein</keyword>
<evidence type="ECO:0000259" key="6">
    <source>
        <dbReference type="Pfam" id="PF15780"/>
    </source>
</evidence>
<evidence type="ECO:0000313" key="9">
    <source>
        <dbReference type="EMBL" id="REG37233.1"/>
    </source>
</evidence>
<evidence type="ECO:0000256" key="5">
    <source>
        <dbReference type="ARBA" id="ARBA00023273"/>
    </source>
</evidence>
<dbReference type="Gene3D" id="2.60.40.10">
    <property type="entry name" value="Immunoglobulins"/>
    <property type="match status" value="5"/>
</dbReference>
<keyword evidence="4" id="KW-0969">Cilium</keyword>
<dbReference type="GO" id="GO:0005737">
    <property type="term" value="C:cytoplasm"/>
    <property type="evidence" value="ECO:0007669"/>
    <property type="project" value="UniProtKB-SubCell"/>
</dbReference>
<evidence type="ECO:0000256" key="3">
    <source>
        <dbReference type="ARBA" id="ARBA00022490"/>
    </source>
</evidence>
<dbReference type="NCBIfam" id="NF012200">
    <property type="entry name" value="choice_anch_D"/>
    <property type="match status" value="5"/>
</dbReference>
<evidence type="ECO:0000256" key="1">
    <source>
        <dbReference type="ARBA" id="ARBA00004138"/>
    </source>
</evidence>
<name>A0AAC8QC66_9BACT</name>
<evidence type="ECO:0000256" key="2">
    <source>
        <dbReference type="ARBA" id="ARBA00004496"/>
    </source>
</evidence>
<dbReference type="InterPro" id="IPR053879">
    <property type="entry name" value="HYDIN_VesB_CFA65-like_Ig"/>
</dbReference>
<dbReference type="EMBL" id="CP011509">
    <property type="protein sequence ID" value="AKJ04709.1"/>
    <property type="molecule type" value="Genomic_DNA"/>
</dbReference>
<dbReference type="PANTHER" id="PTHR23053:SF0">
    <property type="entry name" value="HYDROCEPHALUS-INDUCING PROTEIN HOMOLOG"/>
    <property type="match status" value="1"/>
</dbReference>
<comment type="subcellular location">
    <subcellularLocation>
        <location evidence="1">Cell projection</location>
        <location evidence="1">Cilium</location>
    </subcellularLocation>
    <subcellularLocation>
        <location evidence="2">Cytoplasm</location>
    </subcellularLocation>
</comment>